<gene>
    <name evidence="2" type="ORF">BS47DRAFT_1389166</name>
</gene>
<name>A0A9P6B790_9AGAM</name>
<protein>
    <submittedName>
        <fullName evidence="2">Uncharacterized protein</fullName>
    </submittedName>
</protein>
<dbReference type="Proteomes" id="UP000886523">
    <property type="component" value="Unassembled WGS sequence"/>
</dbReference>
<reference evidence="2" key="1">
    <citation type="journal article" date="2020" name="Nat. Commun.">
        <title>Large-scale genome sequencing of mycorrhizal fungi provides insights into the early evolution of symbiotic traits.</title>
        <authorList>
            <person name="Miyauchi S."/>
            <person name="Kiss E."/>
            <person name="Kuo A."/>
            <person name="Drula E."/>
            <person name="Kohler A."/>
            <person name="Sanchez-Garcia M."/>
            <person name="Morin E."/>
            <person name="Andreopoulos B."/>
            <person name="Barry K.W."/>
            <person name="Bonito G."/>
            <person name="Buee M."/>
            <person name="Carver A."/>
            <person name="Chen C."/>
            <person name="Cichocki N."/>
            <person name="Clum A."/>
            <person name="Culley D."/>
            <person name="Crous P.W."/>
            <person name="Fauchery L."/>
            <person name="Girlanda M."/>
            <person name="Hayes R.D."/>
            <person name="Keri Z."/>
            <person name="LaButti K."/>
            <person name="Lipzen A."/>
            <person name="Lombard V."/>
            <person name="Magnuson J."/>
            <person name="Maillard F."/>
            <person name="Murat C."/>
            <person name="Nolan M."/>
            <person name="Ohm R.A."/>
            <person name="Pangilinan J."/>
            <person name="Pereira M.F."/>
            <person name="Perotto S."/>
            <person name="Peter M."/>
            <person name="Pfister S."/>
            <person name="Riley R."/>
            <person name="Sitrit Y."/>
            <person name="Stielow J.B."/>
            <person name="Szollosi G."/>
            <person name="Zifcakova L."/>
            <person name="Stursova M."/>
            <person name="Spatafora J.W."/>
            <person name="Tedersoo L."/>
            <person name="Vaario L.M."/>
            <person name="Yamada A."/>
            <person name="Yan M."/>
            <person name="Wang P."/>
            <person name="Xu J."/>
            <person name="Bruns T."/>
            <person name="Baldrian P."/>
            <person name="Vilgalys R."/>
            <person name="Dunand C."/>
            <person name="Henrissat B."/>
            <person name="Grigoriev I.V."/>
            <person name="Hibbett D."/>
            <person name="Nagy L.G."/>
            <person name="Martin F.M."/>
        </authorList>
    </citation>
    <scope>NUCLEOTIDE SEQUENCE</scope>
    <source>
        <strain evidence="2">UP504</strain>
    </source>
</reference>
<evidence type="ECO:0000313" key="3">
    <source>
        <dbReference type="Proteomes" id="UP000886523"/>
    </source>
</evidence>
<proteinExistence type="predicted"/>
<sequence length="159" mass="17502">MRHPLFRPPHHVFMRLLNKLATSALTAVRSARGLARLLPIEPRPPPSSLACSRHDVSRPNTQARVALPVIPFSLRSNLILAPGSLPSHHSALRPDFTARPPPQQHPPLSEFGTFSGDNLHTSRAPGLALRPSPDPPRYQLTPTHTIALIITIILILPHF</sequence>
<organism evidence="2 3">
    <name type="scientific">Hydnum rufescens UP504</name>
    <dbReference type="NCBI Taxonomy" id="1448309"/>
    <lineage>
        <taxon>Eukaryota</taxon>
        <taxon>Fungi</taxon>
        <taxon>Dikarya</taxon>
        <taxon>Basidiomycota</taxon>
        <taxon>Agaricomycotina</taxon>
        <taxon>Agaricomycetes</taxon>
        <taxon>Cantharellales</taxon>
        <taxon>Hydnaceae</taxon>
        <taxon>Hydnum</taxon>
    </lineage>
</organism>
<dbReference type="AlphaFoldDB" id="A0A9P6B790"/>
<evidence type="ECO:0000256" key="1">
    <source>
        <dbReference type="SAM" id="MobiDB-lite"/>
    </source>
</evidence>
<dbReference type="EMBL" id="MU128926">
    <property type="protein sequence ID" value="KAF9518235.1"/>
    <property type="molecule type" value="Genomic_DNA"/>
</dbReference>
<evidence type="ECO:0000313" key="2">
    <source>
        <dbReference type="EMBL" id="KAF9518235.1"/>
    </source>
</evidence>
<accession>A0A9P6B790</accession>
<comment type="caution">
    <text evidence="2">The sequence shown here is derived from an EMBL/GenBank/DDBJ whole genome shotgun (WGS) entry which is preliminary data.</text>
</comment>
<feature type="region of interest" description="Disordered" evidence="1">
    <location>
        <begin position="90"/>
        <end position="116"/>
    </location>
</feature>
<keyword evidence="3" id="KW-1185">Reference proteome</keyword>